<evidence type="ECO:0000313" key="3">
    <source>
        <dbReference type="Proteomes" id="UP000230233"/>
    </source>
</evidence>
<protein>
    <submittedName>
        <fullName evidence="2">Uncharacterized protein</fullName>
    </submittedName>
</protein>
<name>A0A2G5TN11_9PELO</name>
<feature type="chain" id="PRO_5013566245" evidence="1">
    <location>
        <begin position="21"/>
        <end position="76"/>
    </location>
</feature>
<dbReference type="OrthoDB" id="10302860at2759"/>
<dbReference type="Proteomes" id="UP000230233">
    <property type="component" value="Chromosome V"/>
</dbReference>
<dbReference type="AlphaFoldDB" id="A0A2G5TN11"/>
<organism evidence="2 3">
    <name type="scientific">Caenorhabditis nigoni</name>
    <dbReference type="NCBI Taxonomy" id="1611254"/>
    <lineage>
        <taxon>Eukaryota</taxon>
        <taxon>Metazoa</taxon>
        <taxon>Ecdysozoa</taxon>
        <taxon>Nematoda</taxon>
        <taxon>Chromadorea</taxon>
        <taxon>Rhabditida</taxon>
        <taxon>Rhabditina</taxon>
        <taxon>Rhabditomorpha</taxon>
        <taxon>Rhabditoidea</taxon>
        <taxon>Rhabditidae</taxon>
        <taxon>Peloderinae</taxon>
        <taxon>Caenorhabditis</taxon>
    </lineage>
</organism>
<proteinExistence type="predicted"/>
<evidence type="ECO:0000256" key="1">
    <source>
        <dbReference type="SAM" id="SignalP"/>
    </source>
</evidence>
<sequence>MITIVFELACFLIFASIVMCVIPEPEKPYTPRERPAFNQKIWEPTQEVFEKHQLSCRWMKPSKPSARPPIPPIHAV</sequence>
<keyword evidence="1" id="KW-0732">Signal</keyword>
<feature type="signal peptide" evidence="1">
    <location>
        <begin position="1"/>
        <end position="20"/>
    </location>
</feature>
<evidence type="ECO:0000313" key="2">
    <source>
        <dbReference type="EMBL" id="PIC28643.1"/>
    </source>
</evidence>
<dbReference type="EMBL" id="PDUG01000005">
    <property type="protein sequence ID" value="PIC28643.1"/>
    <property type="molecule type" value="Genomic_DNA"/>
</dbReference>
<accession>A0A2G5TN11</accession>
<comment type="caution">
    <text evidence="2">The sequence shown here is derived from an EMBL/GenBank/DDBJ whole genome shotgun (WGS) entry which is preliminary data.</text>
</comment>
<keyword evidence="3" id="KW-1185">Reference proteome</keyword>
<gene>
    <name evidence="2" type="primary">Cni-C47E8.11</name>
    <name evidence="2" type="synonym">Cnig_chr_V.g20489</name>
    <name evidence="2" type="ORF">B9Z55_020489</name>
</gene>
<reference evidence="3" key="1">
    <citation type="submission" date="2017-10" db="EMBL/GenBank/DDBJ databases">
        <title>Rapid genome shrinkage in a self-fertile nematode reveals novel sperm competition proteins.</title>
        <authorList>
            <person name="Yin D."/>
            <person name="Schwarz E.M."/>
            <person name="Thomas C.G."/>
            <person name="Felde R.L."/>
            <person name="Korf I.F."/>
            <person name="Cutter A.D."/>
            <person name="Schartner C.M."/>
            <person name="Ralston E.J."/>
            <person name="Meyer B.J."/>
            <person name="Haag E.S."/>
        </authorList>
    </citation>
    <scope>NUCLEOTIDE SEQUENCE [LARGE SCALE GENOMIC DNA]</scope>
    <source>
        <strain evidence="3">JU1422</strain>
    </source>
</reference>